<name>E8V1S6_TERSS</name>
<dbReference type="AlphaFoldDB" id="E8V1S6"/>
<dbReference type="EMBL" id="CP002467">
    <property type="protein sequence ID" value="ADV82357.1"/>
    <property type="molecule type" value="Genomic_DNA"/>
</dbReference>
<keyword evidence="2" id="KW-1185">Reference proteome</keyword>
<reference evidence="1 2" key="1">
    <citation type="journal article" date="2012" name="Stand. Genomic Sci.">
        <title>Complete genome sequence of Terriglobus saanensis type strain SP1PR4(T), an Acidobacteria from tundra soil.</title>
        <authorList>
            <person name="Rawat S.R."/>
            <person name="Mannisto M.K."/>
            <person name="Starovoytov V."/>
            <person name="Goodwin L."/>
            <person name="Nolan M."/>
            <person name="Hauser L."/>
            <person name="Land M."/>
            <person name="Davenport K.W."/>
            <person name="Woyke T."/>
            <person name="Haggblom M.M."/>
        </authorList>
    </citation>
    <scope>NUCLEOTIDE SEQUENCE</scope>
    <source>
        <strain evidence="2">ATCC BAA-1853 / DSM 23119 / SP1PR4</strain>
    </source>
</reference>
<proteinExistence type="predicted"/>
<dbReference type="Proteomes" id="UP000006844">
    <property type="component" value="Chromosome"/>
</dbReference>
<accession>E8V1S6</accession>
<gene>
    <name evidence="1" type="ordered locus">AciPR4_1535</name>
</gene>
<dbReference type="KEGG" id="tsa:AciPR4_1535"/>
<evidence type="ECO:0000313" key="2">
    <source>
        <dbReference type="Proteomes" id="UP000006844"/>
    </source>
</evidence>
<evidence type="ECO:0000313" key="1">
    <source>
        <dbReference type="EMBL" id="ADV82357.1"/>
    </source>
</evidence>
<sequence>MIWQGHEWMVLVGGAGLPLGVSDGKCLPGKATLAVPD</sequence>
<organism evidence="1 2">
    <name type="scientific">Terriglobus saanensis (strain ATCC BAA-1853 / DSM 23119 / SP1PR4)</name>
    <dbReference type="NCBI Taxonomy" id="401053"/>
    <lineage>
        <taxon>Bacteria</taxon>
        <taxon>Pseudomonadati</taxon>
        <taxon>Acidobacteriota</taxon>
        <taxon>Terriglobia</taxon>
        <taxon>Terriglobales</taxon>
        <taxon>Acidobacteriaceae</taxon>
        <taxon>Terriglobus</taxon>
    </lineage>
</organism>
<protein>
    <submittedName>
        <fullName evidence="1">Uncharacterized protein</fullName>
    </submittedName>
</protein>
<dbReference type="HOGENOM" id="CLU_3349710_0_0_0"/>
<dbReference type="STRING" id="401053.AciPR4_1535"/>